<dbReference type="Gene3D" id="1.10.10.10">
    <property type="entry name" value="Winged helix-like DNA-binding domain superfamily/Winged helix DNA-binding domain"/>
    <property type="match status" value="1"/>
</dbReference>
<dbReference type="GO" id="GO:0006950">
    <property type="term" value="P:response to stress"/>
    <property type="evidence" value="ECO:0007669"/>
    <property type="project" value="TreeGrafter"/>
</dbReference>
<dbReference type="Proteomes" id="UP000596977">
    <property type="component" value="Unassembled WGS sequence"/>
</dbReference>
<dbReference type="PROSITE" id="PS50995">
    <property type="entry name" value="HTH_MARR_2"/>
    <property type="match status" value="1"/>
</dbReference>
<dbReference type="SUPFAM" id="SSF46785">
    <property type="entry name" value="Winged helix' DNA-binding domain"/>
    <property type="match status" value="1"/>
</dbReference>
<reference evidence="2 3" key="1">
    <citation type="journal article" date="2014" name="Int. J. Syst. Evol. Microbiol.">
        <title>Complete genome sequence of Corynebacterium casei LMG S-19264T (=DSM 44701T), isolated from a smear-ripened cheese.</title>
        <authorList>
            <consortium name="US DOE Joint Genome Institute (JGI-PGF)"/>
            <person name="Walter F."/>
            <person name="Albersmeier A."/>
            <person name="Kalinowski J."/>
            <person name="Ruckert C."/>
        </authorList>
    </citation>
    <scope>NUCLEOTIDE SEQUENCE [LARGE SCALE GENOMIC DNA]</scope>
    <source>
        <strain evidence="2 3">CGMCC 1.15896</strain>
    </source>
</reference>
<dbReference type="InterPro" id="IPR036388">
    <property type="entry name" value="WH-like_DNA-bd_sf"/>
</dbReference>
<dbReference type="PANTHER" id="PTHR33164:SF43">
    <property type="entry name" value="HTH-TYPE TRANSCRIPTIONAL REPRESSOR YETL"/>
    <property type="match status" value="1"/>
</dbReference>
<name>A0A916RBE8_9HYPH</name>
<comment type="caution">
    <text evidence="2">The sequence shown here is derived from an EMBL/GenBank/DDBJ whole genome shotgun (WGS) entry which is preliminary data.</text>
</comment>
<sequence length="202" mass="22655">MTRESDIHALLKNTGARSDVIDTVMRVDAVMQNWRRRMNKRELGHKAIAALGLSIDMAQLDTLLAIAALENEFGEAGEQENTVGMVADRLHIDPSRASRLVSEMVGLGYVLRNASQADSRRTVLELTDMGWALVHAVLSYKWLLLSDHFSTWRTEELEKFVPLLEKFSDWVSDSHESETRHATEIEALAHSVQFPGSGRKVG</sequence>
<evidence type="ECO:0000313" key="3">
    <source>
        <dbReference type="Proteomes" id="UP000596977"/>
    </source>
</evidence>
<evidence type="ECO:0000259" key="1">
    <source>
        <dbReference type="PROSITE" id="PS50995"/>
    </source>
</evidence>
<dbReference type="PANTHER" id="PTHR33164">
    <property type="entry name" value="TRANSCRIPTIONAL REGULATOR, MARR FAMILY"/>
    <property type="match status" value="1"/>
</dbReference>
<dbReference type="Pfam" id="PF12802">
    <property type="entry name" value="MarR_2"/>
    <property type="match status" value="1"/>
</dbReference>
<dbReference type="EMBL" id="BMKB01000003">
    <property type="protein sequence ID" value="GGA50490.1"/>
    <property type="molecule type" value="Genomic_DNA"/>
</dbReference>
<dbReference type="RefSeq" id="WP_164735113.1">
    <property type="nucleotide sequence ID" value="NZ_BMKB01000003.1"/>
</dbReference>
<dbReference type="AlphaFoldDB" id="A0A916RBE8"/>
<dbReference type="InterPro" id="IPR036390">
    <property type="entry name" value="WH_DNA-bd_sf"/>
</dbReference>
<organism evidence="2 3">
    <name type="scientific">Pelagibacterium lentulum</name>
    <dbReference type="NCBI Taxonomy" id="2029865"/>
    <lineage>
        <taxon>Bacteria</taxon>
        <taxon>Pseudomonadati</taxon>
        <taxon>Pseudomonadota</taxon>
        <taxon>Alphaproteobacteria</taxon>
        <taxon>Hyphomicrobiales</taxon>
        <taxon>Devosiaceae</taxon>
        <taxon>Pelagibacterium</taxon>
    </lineage>
</organism>
<protein>
    <recommendedName>
        <fullName evidence="1">HTH marR-type domain-containing protein</fullName>
    </recommendedName>
</protein>
<gene>
    <name evidence="2" type="ORF">GCM10011499_20550</name>
</gene>
<dbReference type="InterPro" id="IPR039422">
    <property type="entry name" value="MarR/SlyA-like"/>
</dbReference>
<accession>A0A916RBE8</accession>
<dbReference type="GO" id="GO:0003700">
    <property type="term" value="F:DNA-binding transcription factor activity"/>
    <property type="evidence" value="ECO:0007669"/>
    <property type="project" value="InterPro"/>
</dbReference>
<proteinExistence type="predicted"/>
<dbReference type="InterPro" id="IPR000835">
    <property type="entry name" value="HTH_MarR-typ"/>
</dbReference>
<keyword evidence="3" id="KW-1185">Reference proteome</keyword>
<feature type="domain" description="HTH marR-type" evidence="1">
    <location>
        <begin position="17"/>
        <end position="169"/>
    </location>
</feature>
<evidence type="ECO:0000313" key="2">
    <source>
        <dbReference type="EMBL" id="GGA50490.1"/>
    </source>
</evidence>